<dbReference type="SUPFAM" id="SSF53822">
    <property type="entry name" value="Periplasmic binding protein-like I"/>
    <property type="match status" value="1"/>
</dbReference>
<evidence type="ECO:0000256" key="2">
    <source>
        <dbReference type="ARBA" id="ARBA00022729"/>
    </source>
</evidence>
<dbReference type="PANTHER" id="PTHR30483">
    <property type="entry name" value="LEUCINE-SPECIFIC-BINDING PROTEIN"/>
    <property type="match status" value="1"/>
</dbReference>
<keyword evidence="6" id="KW-1185">Reference proteome</keyword>
<feature type="signal peptide" evidence="3">
    <location>
        <begin position="1"/>
        <end position="19"/>
    </location>
</feature>
<protein>
    <submittedName>
        <fullName evidence="5">ABC transporter substrate-binding protein</fullName>
    </submittedName>
</protein>
<organism evidence="5 6">
    <name type="scientific">Rarispira pelagica</name>
    <dbReference type="NCBI Taxonomy" id="3141764"/>
    <lineage>
        <taxon>Bacteria</taxon>
        <taxon>Pseudomonadati</taxon>
        <taxon>Spirochaetota</taxon>
        <taxon>Spirochaetia</taxon>
        <taxon>Winmispirales</taxon>
        <taxon>Winmispiraceae</taxon>
        <taxon>Rarispira</taxon>
    </lineage>
</organism>
<accession>A0ABU9U8R2</accession>
<keyword evidence="2 3" id="KW-0732">Signal</keyword>
<comment type="similarity">
    <text evidence="1">Belongs to the leucine-binding protein family.</text>
</comment>
<proteinExistence type="inferred from homology"/>
<evidence type="ECO:0000259" key="4">
    <source>
        <dbReference type="Pfam" id="PF13458"/>
    </source>
</evidence>
<sequence length="375" mass="40095">MKKVLVTAIVFLLAALVFAGCSQKSDVIKVGVIMPQSGNLTTYGVDTTNAIRMAAEEYNSMTKGSKIKLIVEDDEGNPEKTKAAYLKLVTQDEVAAIVGPLTSNCALAVVDSAQSDGVPLITPTATNDKVTEAGDFIFRSCFIDSFQGYVVAKFAKETLSAKKAAVLYDVSNDYSSGIANNFKQSFSAMGGEIVAFESYQSGDKDFNAQITKIAATNPDVLFVPDYYNTVSLIAKQVRSQGIMVPMLGADGWDGIQEVAGAELAPGYFSNHYSPDSDDADVKAFVEAYQKKYDKVPSALAALGYDAMKILAAAIEKANSTDAEAIKKALAETNGKFVTGQVSFDEKHNPIKSAVINEVVPEGDKLVIKYKTTVNP</sequence>
<dbReference type="CDD" id="cd06347">
    <property type="entry name" value="PBP1_ABC_LivK_ligand_binding-like"/>
    <property type="match status" value="1"/>
</dbReference>
<dbReference type="EMBL" id="JBCHKQ010000001">
    <property type="protein sequence ID" value="MEM5947059.1"/>
    <property type="molecule type" value="Genomic_DNA"/>
</dbReference>
<dbReference type="PROSITE" id="PS51257">
    <property type="entry name" value="PROKAR_LIPOPROTEIN"/>
    <property type="match status" value="1"/>
</dbReference>
<feature type="domain" description="Leucine-binding protein" evidence="4">
    <location>
        <begin position="28"/>
        <end position="358"/>
    </location>
</feature>
<dbReference type="InterPro" id="IPR028081">
    <property type="entry name" value="Leu-bd"/>
</dbReference>
<name>A0ABU9U8R2_9SPIR</name>
<dbReference type="InterPro" id="IPR028082">
    <property type="entry name" value="Peripla_BP_I"/>
</dbReference>
<comment type="caution">
    <text evidence="5">The sequence shown here is derived from an EMBL/GenBank/DDBJ whole genome shotgun (WGS) entry which is preliminary data.</text>
</comment>
<evidence type="ECO:0000256" key="1">
    <source>
        <dbReference type="ARBA" id="ARBA00010062"/>
    </source>
</evidence>
<dbReference type="RefSeq" id="WP_420068512.1">
    <property type="nucleotide sequence ID" value="NZ_JBCHKQ010000001.1"/>
</dbReference>
<dbReference type="PANTHER" id="PTHR30483:SF6">
    <property type="entry name" value="PERIPLASMIC BINDING PROTEIN OF ABC TRANSPORTER FOR NATURAL AMINO ACIDS"/>
    <property type="match status" value="1"/>
</dbReference>
<evidence type="ECO:0000313" key="5">
    <source>
        <dbReference type="EMBL" id="MEM5947059.1"/>
    </source>
</evidence>
<reference evidence="5 6" key="1">
    <citation type="submission" date="2024-03" db="EMBL/GenBank/DDBJ databases">
        <title>Ignisphaera cupida sp. nov., a hyperthermophilic hydrolytic archaeon from a hot spring of Kamchatka, and proposal of Ignisphaeraceae fam. nov.</title>
        <authorList>
            <person name="Podosokorskaya O.A."/>
            <person name="Elcheninov A.G."/>
            <person name="Maltseva A.I."/>
            <person name="Zayulina K.S."/>
            <person name="Novikov A."/>
            <person name="Merkel A.Y."/>
        </authorList>
    </citation>
    <scope>NUCLEOTIDE SEQUENCE [LARGE SCALE GENOMIC DNA]</scope>
    <source>
        <strain evidence="5 6">38H-sp</strain>
    </source>
</reference>
<dbReference type="Pfam" id="PF13458">
    <property type="entry name" value="Peripla_BP_6"/>
    <property type="match status" value="1"/>
</dbReference>
<dbReference type="Proteomes" id="UP001466331">
    <property type="component" value="Unassembled WGS sequence"/>
</dbReference>
<evidence type="ECO:0000313" key="6">
    <source>
        <dbReference type="Proteomes" id="UP001466331"/>
    </source>
</evidence>
<evidence type="ECO:0000256" key="3">
    <source>
        <dbReference type="SAM" id="SignalP"/>
    </source>
</evidence>
<dbReference type="InterPro" id="IPR051010">
    <property type="entry name" value="BCAA_transport"/>
</dbReference>
<gene>
    <name evidence="5" type="ORF">WKV44_00720</name>
</gene>
<dbReference type="Gene3D" id="3.40.50.2300">
    <property type="match status" value="2"/>
</dbReference>
<feature type="chain" id="PRO_5047300167" evidence="3">
    <location>
        <begin position="20"/>
        <end position="375"/>
    </location>
</feature>